<dbReference type="RefSeq" id="WP_276327146.1">
    <property type="nucleotide sequence ID" value="NZ_CP157315.1"/>
</dbReference>
<organism evidence="1 2">
    <name type="scientific">Mycobacterium europaeum</name>
    <dbReference type="NCBI Taxonomy" id="761804"/>
    <lineage>
        <taxon>Bacteria</taxon>
        <taxon>Bacillati</taxon>
        <taxon>Actinomycetota</taxon>
        <taxon>Actinomycetes</taxon>
        <taxon>Mycobacteriales</taxon>
        <taxon>Mycobacteriaceae</taxon>
        <taxon>Mycobacterium</taxon>
        <taxon>Mycobacterium simiae complex</taxon>
    </lineage>
</organism>
<sequence length="43" mass="4307" precursor="true">MSRMKYKIALGLILAATALASSGCTVPLTIDCSTATTGITCTG</sequence>
<dbReference type="Proteomes" id="UP000199601">
    <property type="component" value="Unassembled WGS sequence"/>
</dbReference>
<gene>
    <name evidence="1" type="ORF">BN000_01087</name>
</gene>
<dbReference type="PROSITE" id="PS51257">
    <property type="entry name" value="PROKAR_LIPOPROTEIN"/>
    <property type="match status" value="1"/>
</dbReference>
<reference evidence="2" key="1">
    <citation type="submission" date="2015-03" db="EMBL/GenBank/DDBJ databases">
        <authorList>
            <person name="Urmite Genomes"/>
        </authorList>
    </citation>
    <scope>NUCLEOTIDE SEQUENCE [LARGE SCALE GENOMIC DNA]</scope>
    <source>
        <strain evidence="2">CSUR P1344</strain>
    </source>
</reference>
<protein>
    <submittedName>
        <fullName evidence="1">Uncharacterized protein</fullName>
    </submittedName>
</protein>
<name>A0A0U1D042_9MYCO</name>
<dbReference type="EMBL" id="CTEC01000001">
    <property type="protein sequence ID" value="CQD05558.1"/>
    <property type="molecule type" value="Genomic_DNA"/>
</dbReference>
<proteinExistence type="predicted"/>
<evidence type="ECO:0000313" key="1">
    <source>
        <dbReference type="EMBL" id="CQD05558.1"/>
    </source>
</evidence>
<dbReference type="AlphaFoldDB" id="A0A0U1D042"/>
<evidence type="ECO:0000313" key="2">
    <source>
        <dbReference type="Proteomes" id="UP000199601"/>
    </source>
</evidence>
<keyword evidence="2" id="KW-1185">Reference proteome</keyword>
<accession>A0A0U1D042</accession>